<dbReference type="SUPFAM" id="SSF52113">
    <property type="entry name" value="BRCT domain"/>
    <property type="match status" value="1"/>
</dbReference>
<dbReference type="Gene3D" id="3.40.50.10190">
    <property type="entry name" value="BRCT domain"/>
    <property type="match status" value="1"/>
</dbReference>
<keyword evidence="3" id="KW-1185">Reference proteome</keyword>
<sequence>MNKTFYLSENFSLDTKKRLLKIILNGKGKYKCYIPESYYELLNVFQSSSSLKGSLFKGLTFYIYNFDKVKKNRLEKIILIQQGSIYNPDTLFNANDELLIVTSFTKKFDPSIIGKFSIKTRVITNYWVEKCFLKKKIYDFDKYPMFIPCSLENGINGNYNIDNDNDNVNENKFQ</sequence>
<accession>A0A1Y1WP55</accession>
<dbReference type="EMBL" id="MCFG01000365">
    <property type="protein sequence ID" value="ORX75317.1"/>
    <property type="molecule type" value="Genomic_DNA"/>
</dbReference>
<dbReference type="InterPro" id="IPR036420">
    <property type="entry name" value="BRCT_dom_sf"/>
</dbReference>
<dbReference type="OrthoDB" id="2143040at2759"/>
<dbReference type="AlphaFoldDB" id="A0A1Y1WP55"/>
<evidence type="ECO:0000259" key="1">
    <source>
        <dbReference type="PROSITE" id="PS50172"/>
    </source>
</evidence>
<evidence type="ECO:0000313" key="3">
    <source>
        <dbReference type="Proteomes" id="UP000193944"/>
    </source>
</evidence>
<feature type="domain" description="BRCT" evidence="1">
    <location>
        <begin position="51"/>
        <end position="145"/>
    </location>
</feature>
<gene>
    <name evidence="2" type="ORF">BCR32DRAFT_249662</name>
</gene>
<reference evidence="2 3" key="1">
    <citation type="submission" date="2016-08" db="EMBL/GenBank/DDBJ databases">
        <title>A Parts List for Fungal Cellulosomes Revealed by Comparative Genomics.</title>
        <authorList>
            <consortium name="DOE Joint Genome Institute"/>
            <person name="Haitjema C.H."/>
            <person name="Gilmore S.P."/>
            <person name="Henske J.K."/>
            <person name="Solomon K.V."/>
            <person name="De Groot R."/>
            <person name="Kuo A."/>
            <person name="Mondo S.J."/>
            <person name="Salamov A.A."/>
            <person name="Labutti K."/>
            <person name="Zhao Z."/>
            <person name="Chiniquy J."/>
            <person name="Barry K."/>
            <person name="Brewer H.M."/>
            <person name="Purvine S.O."/>
            <person name="Wright A.T."/>
            <person name="Boxma B."/>
            <person name="Van Alen T."/>
            <person name="Hackstein J.H."/>
            <person name="Baker S.E."/>
            <person name="Grigoriev I.V."/>
            <person name="O'Malley M.A."/>
        </authorList>
    </citation>
    <scope>NUCLEOTIDE SEQUENCE [LARGE SCALE GENOMIC DNA]</scope>
    <source>
        <strain evidence="2 3">S4</strain>
    </source>
</reference>
<name>A0A1Y1WP55_9FUNG</name>
<organism evidence="2 3">
    <name type="scientific">Anaeromyces robustus</name>
    <dbReference type="NCBI Taxonomy" id="1754192"/>
    <lineage>
        <taxon>Eukaryota</taxon>
        <taxon>Fungi</taxon>
        <taxon>Fungi incertae sedis</taxon>
        <taxon>Chytridiomycota</taxon>
        <taxon>Chytridiomycota incertae sedis</taxon>
        <taxon>Neocallimastigomycetes</taxon>
        <taxon>Neocallimastigales</taxon>
        <taxon>Neocallimastigaceae</taxon>
        <taxon>Anaeromyces</taxon>
    </lineage>
</organism>
<comment type="caution">
    <text evidence="2">The sequence shown here is derived from an EMBL/GenBank/DDBJ whole genome shotgun (WGS) entry which is preliminary data.</text>
</comment>
<proteinExistence type="predicted"/>
<reference evidence="2 3" key="2">
    <citation type="submission" date="2016-08" db="EMBL/GenBank/DDBJ databases">
        <title>Pervasive Adenine N6-methylation of Active Genes in Fungi.</title>
        <authorList>
            <consortium name="DOE Joint Genome Institute"/>
            <person name="Mondo S.J."/>
            <person name="Dannebaum R.O."/>
            <person name="Kuo R.C."/>
            <person name="Labutti K."/>
            <person name="Haridas S."/>
            <person name="Kuo A."/>
            <person name="Salamov A."/>
            <person name="Ahrendt S.R."/>
            <person name="Lipzen A."/>
            <person name="Sullivan W."/>
            <person name="Andreopoulos W.B."/>
            <person name="Clum A."/>
            <person name="Lindquist E."/>
            <person name="Daum C."/>
            <person name="Ramamoorthy G.K."/>
            <person name="Gryganskyi A."/>
            <person name="Culley D."/>
            <person name="Magnuson J.K."/>
            <person name="James T.Y."/>
            <person name="O'Malley M.A."/>
            <person name="Stajich J.E."/>
            <person name="Spatafora J.W."/>
            <person name="Visel A."/>
            <person name="Grigoriev I.V."/>
        </authorList>
    </citation>
    <scope>NUCLEOTIDE SEQUENCE [LARGE SCALE GENOMIC DNA]</scope>
    <source>
        <strain evidence="2 3">S4</strain>
    </source>
</reference>
<dbReference type="InterPro" id="IPR001357">
    <property type="entry name" value="BRCT_dom"/>
</dbReference>
<dbReference type="Proteomes" id="UP000193944">
    <property type="component" value="Unassembled WGS sequence"/>
</dbReference>
<evidence type="ECO:0000313" key="2">
    <source>
        <dbReference type="EMBL" id="ORX75317.1"/>
    </source>
</evidence>
<dbReference type="PROSITE" id="PS50172">
    <property type="entry name" value="BRCT"/>
    <property type="match status" value="1"/>
</dbReference>
<protein>
    <recommendedName>
        <fullName evidence="1">BRCT domain-containing protein</fullName>
    </recommendedName>
</protein>
<dbReference type="STRING" id="1754192.A0A1Y1WP55"/>